<dbReference type="AlphaFoldDB" id="A0A0M8MK47"/>
<evidence type="ECO:0000256" key="1">
    <source>
        <dbReference type="SAM" id="Coils"/>
    </source>
</evidence>
<accession>A0A0M8MK47</accession>
<evidence type="ECO:0000313" key="2">
    <source>
        <dbReference type="EMBL" id="KOS07168.1"/>
    </source>
</evidence>
<dbReference type="PROSITE" id="PS51257">
    <property type="entry name" value="PROKAR_LIPOPROTEIN"/>
    <property type="match status" value="1"/>
</dbReference>
<dbReference type="STRING" id="1202724.AM493_14800"/>
<protein>
    <recommendedName>
        <fullName evidence="4">Lipoprotein</fullName>
    </recommendedName>
</protein>
<keyword evidence="3" id="KW-1185">Reference proteome</keyword>
<sequence length="154" mass="17497">MDYMKNILFAILLISLAGCGDDRHDAADIESLKKQNAELLKQNKILNDSLSLYEQRFVMSQILIGIPDAQIAKVGKENNIKVVFHPYAMEMPKYDIYEVKGKDEIKVGSSNKTMFEYKFIPKSLKDNEVNLKVKIPFGGRIIETPASMILKVEN</sequence>
<reference evidence="2 3" key="1">
    <citation type="submission" date="2015-08" db="EMBL/GenBank/DDBJ databases">
        <title>Whole genome sequence of Flavobacterium akiainvivens IK-1T, from decaying Wikstroemia oahuensis, an endemic Hawaiian shrub.</title>
        <authorList>
            <person name="Wan X."/>
            <person name="Hou S."/>
            <person name="Saito J."/>
            <person name="Donachie S."/>
        </authorList>
    </citation>
    <scope>NUCLEOTIDE SEQUENCE [LARGE SCALE GENOMIC DNA]</scope>
    <source>
        <strain evidence="2 3">IK-1</strain>
    </source>
</reference>
<feature type="coiled-coil region" evidence="1">
    <location>
        <begin position="29"/>
        <end position="56"/>
    </location>
</feature>
<dbReference type="Proteomes" id="UP000037755">
    <property type="component" value="Unassembled WGS sequence"/>
</dbReference>
<organism evidence="2 3">
    <name type="scientific">Flavobacterium akiainvivens</name>
    <dbReference type="NCBI Taxonomy" id="1202724"/>
    <lineage>
        <taxon>Bacteria</taxon>
        <taxon>Pseudomonadati</taxon>
        <taxon>Bacteroidota</taxon>
        <taxon>Flavobacteriia</taxon>
        <taxon>Flavobacteriales</taxon>
        <taxon>Flavobacteriaceae</taxon>
        <taxon>Flavobacterium</taxon>
    </lineage>
</organism>
<comment type="caution">
    <text evidence="2">The sequence shown here is derived from an EMBL/GenBank/DDBJ whole genome shotgun (WGS) entry which is preliminary data.</text>
</comment>
<name>A0A0M8MK47_9FLAO</name>
<dbReference type="PATRIC" id="fig|1202724.3.peg.3072"/>
<proteinExistence type="predicted"/>
<dbReference type="EMBL" id="LIYD01000005">
    <property type="protein sequence ID" value="KOS07168.1"/>
    <property type="molecule type" value="Genomic_DNA"/>
</dbReference>
<evidence type="ECO:0008006" key="4">
    <source>
        <dbReference type="Google" id="ProtNLM"/>
    </source>
</evidence>
<evidence type="ECO:0000313" key="3">
    <source>
        <dbReference type="Proteomes" id="UP000037755"/>
    </source>
</evidence>
<gene>
    <name evidence="2" type="ORF">AM493_14800</name>
</gene>
<keyword evidence="1" id="KW-0175">Coiled coil</keyword>